<dbReference type="InterPro" id="IPR006626">
    <property type="entry name" value="PbH1"/>
</dbReference>
<sequence length="529" mass="57664">MAAPAKRSKADQEATSAPGADRPEESKHPKHSKNPRDCDGPGILKFIPPAPPSNIIPLQTALSLQTAIEDIVPREYVLMKFSHPGGPVEYAIKSKGYSDVALAPYTPAFLGPDIITDTDLNNCITQLIVNNLKPTGRGATLTVLPGVYELNGTIDLVSRLTIRGVDRRSVFFYASEPDNTFFEGNQIYDVKLENITFVADPLVFEQGLVPDPVDPDTNRAPPEMALVRFLGCADVEIISCTFNGARISDPAFNGILVNRFCDAVLIDKCHFEGCARGVVVNIFTLTPNPDEFSPLMQVSGYHINNCQFLRGNYGIKVELQVIEGANFPVELFKITGNRFIRQLQSGCDLFRCNGAVISHNNFLQQHNSCLIIREVVGTAITGNNFARSFETMVKLIEGATSVVITGNTFRHPGSSSDSNTPVNHLANGISTDNTCSDIMVTGNAFVTAGGQDYAVYAGIVASPPIVRCICNYAEGFGIATNQFADATWISTGNNVNSLGNLYMDVYPYYYDQSVLNLWMNNNRTRPALP</sequence>
<dbReference type="AlphaFoldDB" id="A9UXQ9"/>
<dbReference type="SUPFAM" id="SSF51126">
    <property type="entry name" value="Pectin lyase-like"/>
    <property type="match status" value="1"/>
</dbReference>
<evidence type="ECO:0000313" key="3">
    <source>
        <dbReference type="Proteomes" id="UP000001357"/>
    </source>
</evidence>
<dbReference type="RefSeq" id="XP_001745309.1">
    <property type="nucleotide sequence ID" value="XM_001745257.1"/>
</dbReference>
<dbReference type="InterPro" id="IPR011050">
    <property type="entry name" value="Pectin_lyase_fold/virulence"/>
</dbReference>
<gene>
    <name evidence="2" type="ORF">MONBRDRAFT_32111</name>
</gene>
<evidence type="ECO:0000313" key="2">
    <source>
        <dbReference type="EMBL" id="EDQ89887.1"/>
    </source>
</evidence>
<accession>A9UXQ9</accession>
<dbReference type="Gene3D" id="2.160.20.10">
    <property type="entry name" value="Single-stranded right-handed beta-helix, Pectin lyase-like"/>
    <property type="match status" value="1"/>
</dbReference>
<proteinExistence type="predicted"/>
<keyword evidence="3" id="KW-1185">Reference proteome</keyword>
<name>A9UXQ9_MONBE</name>
<reference evidence="2 3" key="1">
    <citation type="journal article" date="2008" name="Nature">
        <title>The genome of the choanoflagellate Monosiga brevicollis and the origin of metazoans.</title>
        <authorList>
            <consortium name="JGI Sequencing"/>
            <person name="King N."/>
            <person name="Westbrook M.J."/>
            <person name="Young S.L."/>
            <person name="Kuo A."/>
            <person name="Abedin M."/>
            <person name="Chapman J."/>
            <person name="Fairclough S."/>
            <person name="Hellsten U."/>
            <person name="Isogai Y."/>
            <person name="Letunic I."/>
            <person name="Marr M."/>
            <person name="Pincus D."/>
            <person name="Putnam N."/>
            <person name="Rokas A."/>
            <person name="Wright K.J."/>
            <person name="Zuzow R."/>
            <person name="Dirks W."/>
            <person name="Good M."/>
            <person name="Goodstein D."/>
            <person name="Lemons D."/>
            <person name="Li W."/>
            <person name="Lyons J.B."/>
            <person name="Morris A."/>
            <person name="Nichols S."/>
            <person name="Richter D.J."/>
            <person name="Salamov A."/>
            <person name="Bork P."/>
            <person name="Lim W.A."/>
            <person name="Manning G."/>
            <person name="Miller W.T."/>
            <person name="McGinnis W."/>
            <person name="Shapiro H."/>
            <person name="Tjian R."/>
            <person name="Grigoriev I.V."/>
            <person name="Rokhsar D."/>
        </authorList>
    </citation>
    <scope>NUCLEOTIDE SEQUENCE [LARGE SCALE GENOMIC DNA]</scope>
    <source>
        <strain evidence="3">MX1 / ATCC 50154</strain>
    </source>
</reference>
<evidence type="ECO:0000256" key="1">
    <source>
        <dbReference type="SAM" id="MobiDB-lite"/>
    </source>
</evidence>
<dbReference type="KEGG" id="mbr:MONBRDRAFT_32111"/>
<organism evidence="2 3">
    <name type="scientific">Monosiga brevicollis</name>
    <name type="common">Choanoflagellate</name>
    <dbReference type="NCBI Taxonomy" id="81824"/>
    <lineage>
        <taxon>Eukaryota</taxon>
        <taxon>Choanoflagellata</taxon>
        <taxon>Craspedida</taxon>
        <taxon>Salpingoecidae</taxon>
        <taxon>Monosiga</taxon>
    </lineage>
</organism>
<feature type="region of interest" description="Disordered" evidence="1">
    <location>
        <begin position="1"/>
        <end position="44"/>
    </location>
</feature>
<evidence type="ECO:0008006" key="4">
    <source>
        <dbReference type="Google" id="ProtNLM"/>
    </source>
</evidence>
<dbReference type="SMART" id="SM00710">
    <property type="entry name" value="PbH1"/>
    <property type="match status" value="7"/>
</dbReference>
<dbReference type="GeneID" id="5890566"/>
<protein>
    <recommendedName>
        <fullName evidence="4">Right handed beta helix domain-containing protein</fullName>
    </recommendedName>
</protein>
<dbReference type="InterPro" id="IPR012334">
    <property type="entry name" value="Pectin_lyas_fold"/>
</dbReference>
<dbReference type="Proteomes" id="UP000001357">
    <property type="component" value="Unassembled WGS sequence"/>
</dbReference>
<dbReference type="EMBL" id="CH991549">
    <property type="protein sequence ID" value="EDQ89887.1"/>
    <property type="molecule type" value="Genomic_DNA"/>
</dbReference>
<dbReference type="InParanoid" id="A9UXQ9"/>